<evidence type="ECO:0000313" key="2">
    <source>
        <dbReference type="EMBL" id="TDH23172.1"/>
    </source>
</evidence>
<comment type="caution">
    <text evidence="2">The sequence shown here is derived from an EMBL/GenBank/DDBJ whole genome shotgun (WGS) entry which is preliminary data.</text>
</comment>
<dbReference type="EMBL" id="RXLR01000013">
    <property type="protein sequence ID" value="TDH23172.1"/>
    <property type="molecule type" value="Genomic_DNA"/>
</dbReference>
<accession>A0A4R5PDS1</accession>
<sequence length="77" mass="8271">MADLTAFRRPKRPTAPRETAQPITPMLGTCKEDLLTLIGPRRRATLASLFGANSGASALIDLRPTDPAAVSRRQARG</sequence>
<evidence type="ECO:0000313" key="3">
    <source>
        <dbReference type="Proteomes" id="UP000295627"/>
    </source>
</evidence>
<protein>
    <submittedName>
        <fullName evidence="2">Uncharacterized protein</fullName>
    </submittedName>
</protein>
<proteinExistence type="predicted"/>
<gene>
    <name evidence="2" type="ORF">EJ571_06865</name>
</gene>
<dbReference type="AlphaFoldDB" id="A0A4R5PDS1"/>
<dbReference type="Proteomes" id="UP000295627">
    <property type="component" value="Unassembled WGS sequence"/>
</dbReference>
<feature type="region of interest" description="Disordered" evidence="1">
    <location>
        <begin position="1"/>
        <end position="26"/>
    </location>
</feature>
<evidence type="ECO:0000256" key="1">
    <source>
        <dbReference type="SAM" id="MobiDB-lite"/>
    </source>
</evidence>
<name>A0A4R5PDS1_9MYCO</name>
<reference evidence="2 3" key="1">
    <citation type="journal article" date="2019" name="Sci. Rep.">
        <title>Extended insight into the Mycobacterium chelonae-abscessus complex through whole genome sequencing of Mycobacterium salmoniphilum outbreak and Mycobacterium salmoniphilum-like strains.</title>
        <authorList>
            <person name="Behra P.R.K."/>
            <person name="Das S."/>
            <person name="Pettersson B.M.F."/>
            <person name="Shirreff L."/>
            <person name="DuCote T."/>
            <person name="Jacobsson K.G."/>
            <person name="Ennis D.G."/>
            <person name="Kirsebom L.A."/>
        </authorList>
    </citation>
    <scope>NUCLEOTIDE SEQUENCE [LARGE SCALE GENOMIC DNA]</scope>
    <source>
        <strain evidence="2 3">DSM 45524</strain>
    </source>
</reference>
<dbReference type="RefSeq" id="WP_133052546.1">
    <property type="nucleotide sequence ID" value="NZ_MAFQ01000014.1"/>
</dbReference>
<organism evidence="2 3">
    <name type="scientific">Mycobacteroides franklinii</name>
    <dbReference type="NCBI Taxonomy" id="948102"/>
    <lineage>
        <taxon>Bacteria</taxon>
        <taxon>Bacillati</taxon>
        <taxon>Actinomycetota</taxon>
        <taxon>Actinomycetes</taxon>
        <taxon>Mycobacteriales</taxon>
        <taxon>Mycobacteriaceae</taxon>
        <taxon>Mycobacteroides</taxon>
    </lineage>
</organism>